<sequence>MEISMDETPTPSTPDDSVADGPSAAPSAPDGAAAELEQWKARFEAASQELEQFRQSQMTDQEKALAQARADGRRETLSELSPSLAEAEIRAQAAVAGVVVQTEFLDLNHFLGEDGRPDTERIAQFVAKGDTVSTARPRLPQLMGAGYHRGGSGGTASMDPNELVDHITGGKII</sequence>
<gene>
    <name evidence="2" type="ORF">GCM10009544_18130</name>
</gene>
<dbReference type="EMBL" id="BAAAHB010000013">
    <property type="protein sequence ID" value="GAA0455773.1"/>
    <property type="molecule type" value="Genomic_DNA"/>
</dbReference>
<feature type="region of interest" description="Disordered" evidence="1">
    <location>
        <begin position="1"/>
        <end position="35"/>
    </location>
</feature>
<proteinExistence type="predicted"/>
<organism evidence="2 3">
    <name type="scientific">Streptomyces stramineus</name>
    <dbReference type="NCBI Taxonomy" id="173861"/>
    <lineage>
        <taxon>Bacteria</taxon>
        <taxon>Bacillati</taxon>
        <taxon>Actinomycetota</taxon>
        <taxon>Actinomycetes</taxon>
        <taxon>Kitasatosporales</taxon>
        <taxon>Streptomycetaceae</taxon>
        <taxon>Streptomyces</taxon>
    </lineage>
</organism>
<protein>
    <recommendedName>
        <fullName evidence="4">Scaffolding protein</fullName>
    </recommendedName>
</protein>
<evidence type="ECO:0000256" key="1">
    <source>
        <dbReference type="SAM" id="MobiDB-lite"/>
    </source>
</evidence>
<evidence type="ECO:0008006" key="4">
    <source>
        <dbReference type="Google" id="ProtNLM"/>
    </source>
</evidence>
<evidence type="ECO:0000313" key="3">
    <source>
        <dbReference type="Proteomes" id="UP001499895"/>
    </source>
</evidence>
<feature type="region of interest" description="Disordered" evidence="1">
    <location>
        <begin position="53"/>
        <end position="79"/>
    </location>
</feature>
<reference evidence="2 3" key="1">
    <citation type="journal article" date="2019" name="Int. J. Syst. Evol. Microbiol.">
        <title>The Global Catalogue of Microorganisms (GCM) 10K type strain sequencing project: providing services to taxonomists for standard genome sequencing and annotation.</title>
        <authorList>
            <consortium name="The Broad Institute Genomics Platform"/>
            <consortium name="The Broad Institute Genome Sequencing Center for Infectious Disease"/>
            <person name="Wu L."/>
            <person name="Ma J."/>
        </authorList>
    </citation>
    <scope>NUCLEOTIDE SEQUENCE [LARGE SCALE GENOMIC DNA]</scope>
    <source>
        <strain evidence="2 3">JCM 10649</strain>
    </source>
</reference>
<comment type="caution">
    <text evidence="2">The sequence shown here is derived from an EMBL/GenBank/DDBJ whole genome shotgun (WGS) entry which is preliminary data.</text>
</comment>
<keyword evidence="3" id="KW-1185">Reference proteome</keyword>
<accession>A0ABN0ZRY7</accession>
<name>A0ABN0ZRY7_9ACTN</name>
<dbReference type="Proteomes" id="UP001499895">
    <property type="component" value="Unassembled WGS sequence"/>
</dbReference>
<feature type="compositionally biased region" description="Low complexity" evidence="1">
    <location>
        <begin position="14"/>
        <end position="34"/>
    </location>
</feature>
<evidence type="ECO:0000313" key="2">
    <source>
        <dbReference type="EMBL" id="GAA0455773.1"/>
    </source>
</evidence>